<dbReference type="Proteomes" id="UP000708208">
    <property type="component" value="Unassembled WGS sequence"/>
</dbReference>
<comment type="caution">
    <text evidence="1">The sequence shown here is derived from an EMBL/GenBank/DDBJ whole genome shotgun (WGS) entry which is preliminary data.</text>
</comment>
<evidence type="ECO:0000313" key="1">
    <source>
        <dbReference type="EMBL" id="CAG7658909.1"/>
    </source>
</evidence>
<evidence type="ECO:0000313" key="2">
    <source>
        <dbReference type="Proteomes" id="UP000708208"/>
    </source>
</evidence>
<proteinExistence type="predicted"/>
<dbReference type="AlphaFoldDB" id="A0A8J2NRD6"/>
<sequence>DKDRSTFSDLGKSSFIDTHISSSCFICNASGRT</sequence>
<keyword evidence="2" id="KW-1185">Reference proteome</keyword>
<gene>
    <name evidence="1" type="ORF">AFUS01_LOCUS1032</name>
</gene>
<name>A0A8J2NRD6_9HEXA</name>
<reference evidence="1" key="1">
    <citation type="submission" date="2021-06" db="EMBL/GenBank/DDBJ databases">
        <authorList>
            <person name="Hodson N. C."/>
            <person name="Mongue J. A."/>
            <person name="Jaron S. K."/>
        </authorList>
    </citation>
    <scope>NUCLEOTIDE SEQUENCE</scope>
</reference>
<feature type="non-terminal residue" evidence="1">
    <location>
        <position position="33"/>
    </location>
</feature>
<dbReference type="EMBL" id="CAJVCH010005709">
    <property type="protein sequence ID" value="CAG7658909.1"/>
    <property type="molecule type" value="Genomic_DNA"/>
</dbReference>
<organism evidence="1 2">
    <name type="scientific">Allacma fusca</name>
    <dbReference type="NCBI Taxonomy" id="39272"/>
    <lineage>
        <taxon>Eukaryota</taxon>
        <taxon>Metazoa</taxon>
        <taxon>Ecdysozoa</taxon>
        <taxon>Arthropoda</taxon>
        <taxon>Hexapoda</taxon>
        <taxon>Collembola</taxon>
        <taxon>Symphypleona</taxon>
        <taxon>Sminthuridae</taxon>
        <taxon>Allacma</taxon>
    </lineage>
</organism>
<accession>A0A8J2NRD6</accession>
<protein>
    <submittedName>
        <fullName evidence="1">Uncharacterized protein</fullName>
    </submittedName>
</protein>